<dbReference type="NCBIfam" id="TIGR01951">
    <property type="entry name" value="nusB"/>
    <property type="match status" value="1"/>
</dbReference>
<evidence type="ECO:0000256" key="6">
    <source>
        <dbReference type="HAMAP-Rule" id="MF_00073"/>
    </source>
</evidence>
<dbReference type="PANTHER" id="PTHR11078">
    <property type="entry name" value="N UTILIZATION SUBSTANCE PROTEIN B-RELATED"/>
    <property type="match status" value="1"/>
</dbReference>
<comment type="caution">
    <text evidence="8">The sequence shown here is derived from an EMBL/GenBank/DDBJ whole genome shotgun (WGS) entry which is preliminary data.</text>
</comment>
<dbReference type="HAMAP" id="MF_00073">
    <property type="entry name" value="NusB"/>
    <property type="match status" value="1"/>
</dbReference>
<dbReference type="InterPro" id="IPR006027">
    <property type="entry name" value="NusB_RsmB_TIM44"/>
</dbReference>
<dbReference type="InterPro" id="IPR035926">
    <property type="entry name" value="NusB-like_sf"/>
</dbReference>
<dbReference type="GO" id="GO:0031564">
    <property type="term" value="P:transcription antitermination"/>
    <property type="evidence" value="ECO:0007669"/>
    <property type="project" value="UniProtKB-KW"/>
</dbReference>
<dbReference type="RefSeq" id="WP_183416567.1">
    <property type="nucleotide sequence ID" value="NZ_JACHXA010000005.1"/>
</dbReference>
<dbReference type="GO" id="GO:0006353">
    <property type="term" value="P:DNA-templated transcription termination"/>
    <property type="evidence" value="ECO:0007669"/>
    <property type="project" value="UniProtKB-UniRule"/>
</dbReference>
<dbReference type="GO" id="GO:0003723">
    <property type="term" value="F:RNA binding"/>
    <property type="evidence" value="ECO:0007669"/>
    <property type="project" value="UniProtKB-UniRule"/>
</dbReference>
<proteinExistence type="inferred from homology"/>
<protein>
    <recommendedName>
        <fullName evidence="6">Transcription antitermination protein NusB</fullName>
    </recommendedName>
    <alternativeName>
        <fullName evidence="6">Antitermination factor NusB</fullName>
    </alternativeName>
</protein>
<dbReference type="PANTHER" id="PTHR11078:SF3">
    <property type="entry name" value="ANTITERMINATION NUSB DOMAIN-CONTAINING PROTEIN"/>
    <property type="match status" value="1"/>
</dbReference>
<keyword evidence="9" id="KW-1185">Reference proteome</keyword>
<evidence type="ECO:0000256" key="3">
    <source>
        <dbReference type="ARBA" id="ARBA00022884"/>
    </source>
</evidence>
<accession>A0A839SS86</accession>
<reference evidence="8 9" key="1">
    <citation type="submission" date="2020-08" db="EMBL/GenBank/DDBJ databases">
        <title>Genomic Encyclopedia of Type Strains, Phase III (KMG-III): the genomes of soil and plant-associated and newly described type strains.</title>
        <authorList>
            <person name="Whitman W."/>
        </authorList>
    </citation>
    <scope>NUCLEOTIDE SEQUENCE [LARGE SCALE GENOMIC DNA]</scope>
    <source>
        <strain evidence="8 9">CECT 8803</strain>
    </source>
</reference>
<keyword evidence="5 6" id="KW-0804">Transcription</keyword>
<dbReference type="AlphaFoldDB" id="A0A839SS86"/>
<evidence type="ECO:0000256" key="5">
    <source>
        <dbReference type="ARBA" id="ARBA00023163"/>
    </source>
</evidence>
<evidence type="ECO:0000313" key="9">
    <source>
        <dbReference type="Proteomes" id="UP000581135"/>
    </source>
</evidence>
<dbReference type="SUPFAM" id="SSF48013">
    <property type="entry name" value="NusB-like"/>
    <property type="match status" value="1"/>
</dbReference>
<dbReference type="Gene3D" id="1.10.940.10">
    <property type="entry name" value="NusB-like"/>
    <property type="match status" value="1"/>
</dbReference>
<dbReference type="InterPro" id="IPR011605">
    <property type="entry name" value="NusB_fam"/>
</dbReference>
<dbReference type="Pfam" id="PF01029">
    <property type="entry name" value="NusB"/>
    <property type="match status" value="1"/>
</dbReference>
<sequence>MTGPQAPQTTRNASPRRLARLAAVQALYQLDVNGGEPSRVILEFLQHRLNDVVEGLDLTQLDRQLFNDLVAGVAQDREALTQMVAPALVEGWPLERLEVLLRLILCCGAFELWQRSDVPARAVISEYLEVTHAFFDGKEPSFVNGVLNRLAHSLREDEFGTAAGEGK</sequence>
<feature type="domain" description="NusB/RsmB/TIM44" evidence="7">
    <location>
        <begin position="19"/>
        <end position="151"/>
    </location>
</feature>
<evidence type="ECO:0000256" key="2">
    <source>
        <dbReference type="ARBA" id="ARBA00022814"/>
    </source>
</evidence>
<dbReference type="Proteomes" id="UP000581135">
    <property type="component" value="Unassembled WGS sequence"/>
</dbReference>
<dbReference type="EMBL" id="JACHXA010000005">
    <property type="protein sequence ID" value="MBB3065737.1"/>
    <property type="molecule type" value="Genomic_DNA"/>
</dbReference>
<comment type="function">
    <text evidence="6">Involved in transcription antitermination. Required for transcription of ribosomal RNA (rRNA) genes. Binds specifically to the boxA antiterminator sequence of the ribosomal RNA (rrn) operons.</text>
</comment>
<evidence type="ECO:0000256" key="4">
    <source>
        <dbReference type="ARBA" id="ARBA00023015"/>
    </source>
</evidence>
<comment type="similarity">
    <text evidence="1 6">Belongs to the NusB family.</text>
</comment>
<keyword evidence="4 6" id="KW-0805">Transcription regulation</keyword>
<dbReference type="GO" id="GO:0005829">
    <property type="term" value="C:cytosol"/>
    <property type="evidence" value="ECO:0007669"/>
    <property type="project" value="TreeGrafter"/>
</dbReference>
<keyword evidence="2 6" id="KW-0889">Transcription antitermination</keyword>
<evidence type="ECO:0000259" key="7">
    <source>
        <dbReference type="Pfam" id="PF01029"/>
    </source>
</evidence>
<keyword evidence="3 6" id="KW-0694">RNA-binding</keyword>
<gene>
    <name evidence="6" type="primary">nusB</name>
    <name evidence="8" type="ORF">FHR98_002033</name>
</gene>
<organism evidence="8 9">
    <name type="scientific">Limibacillus halophilus</name>
    <dbReference type="NCBI Taxonomy" id="1579333"/>
    <lineage>
        <taxon>Bacteria</taxon>
        <taxon>Pseudomonadati</taxon>
        <taxon>Pseudomonadota</taxon>
        <taxon>Alphaproteobacteria</taxon>
        <taxon>Rhodospirillales</taxon>
        <taxon>Rhodovibrionaceae</taxon>
        <taxon>Limibacillus</taxon>
    </lineage>
</organism>
<evidence type="ECO:0000256" key="1">
    <source>
        <dbReference type="ARBA" id="ARBA00005952"/>
    </source>
</evidence>
<evidence type="ECO:0000313" key="8">
    <source>
        <dbReference type="EMBL" id="MBB3065737.1"/>
    </source>
</evidence>
<name>A0A839SS86_9PROT</name>